<evidence type="ECO:0000313" key="2">
    <source>
        <dbReference type="Proteomes" id="UP000068164"/>
    </source>
</evidence>
<reference evidence="1 2" key="1">
    <citation type="submission" date="2015-11" db="EMBL/GenBank/DDBJ databases">
        <title>Draft Genome Sequence of the Strain BR 10423 (Rhizobium sp.) isolated from nodules of Mimosa pudica.</title>
        <authorList>
            <person name="Barauna A.C."/>
            <person name="Zilli J.E."/>
            <person name="Simoes-Araujo J.L."/>
            <person name="Reis V.M."/>
            <person name="James E.K."/>
            <person name="Reis F.B.Jr."/>
            <person name="Rouws L.F."/>
            <person name="Passos S.R."/>
            <person name="Gois S.R."/>
        </authorList>
    </citation>
    <scope>NUCLEOTIDE SEQUENCE [LARGE SCALE GENOMIC DNA]</scope>
    <source>
        <strain evidence="1 2">BR10423</strain>
    </source>
</reference>
<protein>
    <submittedName>
        <fullName evidence="1">Uncharacterized protein</fullName>
    </submittedName>
</protein>
<keyword evidence="2" id="KW-1185">Reference proteome</keyword>
<dbReference type="EMBL" id="LNCD01000064">
    <property type="protein sequence ID" value="KWV53663.1"/>
    <property type="molecule type" value="Genomic_DNA"/>
</dbReference>
<dbReference type="Proteomes" id="UP000068164">
    <property type="component" value="Unassembled WGS sequence"/>
</dbReference>
<evidence type="ECO:0000313" key="1">
    <source>
        <dbReference type="EMBL" id="KWV53663.1"/>
    </source>
</evidence>
<name>A0A109JR36_9HYPH</name>
<sequence>MKRYFWTLDREDQQTRSGLSTENELIAILETEDLPCVMTSDWLVATMHMDIEGSGLAIHESAYDPKMPWKLQMKLAA</sequence>
<proteinExistence type="predicted"/>
<organism evidence="1 2">
    <name type="scientific">Rhizobium altiplani</name>
    <dbReference type="NCBI Taxonomy" id="1864509"/>
    <lineage>
        <taxon>Bacteria</taxon>
        <taxon>Pseudomonadati</taxon>
        <taxon>Pseudomonadota</taxon>
        <taxon>Alphaproteobacteria</taxon>
        <taxon>Hyphomicrobiales</taxon>
        <taxon>Rhizobiaceae</taxon>
        <taxon>Rhizobium/Agrobacterium group</taxon>
        <taxon>Rhizobium</taxon>
    </lineage>
</organism>
<gene>
    <name evidence="1" type="ORF">AS026_03160</name>
</gene>
<comment type="caution">
    <text evidence="1">The sequence shown here is derived from an EMBL/GenBank/DDBJ whole genome shotgun (WGS) entry which is preliminary data.</text>
</comment>
<dbReference type="AlphaFoldDB" id="A0A109JR36"/>
<accession>A0A109JR36</accession>
<dbReference type="RefSeq" id="WP_062369967.1">
    <property type="nucleotide sequence ID" value="NZ_LNCD01000064.1"/>
</dbReference>